<name>A0A9D4FV22_DREPO</name>
<gene>
    <name evidence="1" type="ORF">DPMN_132416</name>
</gene>
<reference evidence="1" key="1">
    <citation type="journal article" date="2019" name="bioRxiv">
        <title>The Genome of the Zebra Mussel, Dreissena polymorpha: A Resource for Invasive Species Research.</title>
        <authorList>
            <person name="McCartney M.A."/>
            <person name="Auch B."/>
            <person name="Kono T."/>
            <person name="Mallez S."/>
            <person name="Zhang Y."/>
            <person name="Obille A."/>
            <person name="Becker A."/>
            <person name="Abrahante J.E."/>
            <person name="Garbe J."/>
            <person name="Badalamenti J.P."/>
            <person name="Herman A."/>
            <person name="Mangelson H."/>
            <person name="Liachko I."/>
            <person name="Sullivan S."/>
            <person name="Sone E.D."/>
            <person name="Koren S."/>
            <person name="Silverstein K.A.T."/>
            <person name="Beckman K.B."/>
            <person name="Gohl D.M."/>
        </authorList>
    </citation>
    <scope>NUCLEOTIDE SEQUENCE</scope>
    <source>
        <strain evidence="1">Duluth1</strain>
        <tissue evidence="1">Whole animal</tissue>
    </source>
</reference>
<keyword evidence="2" id="KW-1185">Reference proteome</keyword>
<sequence>MLQQDIFSMSKWSDKWLLRFHPDKCKTMTISNKKLAERTYKLRPELKPIEISNAEKDIGVTIDD</sequence>
<organism evidence="1 2">
    <name type="scientific">Dreissena polymorpha</name>
    <name type="common">Zebra mussel</name>
    <name type="synonym">Mytilus polymorpha</name>
    <dbReference type="NCBI Taxonomy" id="45954"/>
    <lineage>
        <taxon>Eukaryota</taxon>
        <taxon>Metazoa</taxon>
        <taxon>Spiralia</taxon>
        <taxon>Lophotrochozoa</taxon>
        <taxon>Mollusca</taxon>
        <taxon>Bivalvia</taxon>
        <taxon>Autobranchia</taxon>
        <taxon>Heteroconchia</taxon>
        <taxon>Euheterodonta</taxon>
        <taxon>Imparidentia</taxon>
        <taxon>Neoheterodontei</taxon>
        <taxon>Myida</taxon>
        <taxon>Dreissenoidea</taxon>
        <taxon>Dreissenidae</taxon>
        <taxon>Dreissena</taxon>
    </lineage>
</organism>
<protein>
    <submittedName>
        <fullName evidence="1">Uncharacterized protein</fullName>
    </submittedName>
</protein>
<evidence type="ECO:0000313" key="1">
    <source>
        <dbReference type="EMBL" id="KAH3804134.1"/>
    </source>
</evidence>
<comment type="caution">
    <text evidence="1">The sequence shown here is derived from an EMBL/GenBank/DDBJ whole genome shotgun (WGS) entry which is preliminary data.</text>
</comment>
<dbReference type="EMBL" id="JAIWYP010000006">
    <property type="protein sequence ID" value="KAH3804134.1"/>
    <property type="molecule type" value="Genomic_DNA"/>
</dbReference>
<proteinExistence type="predicted"/>
<reference evidence="1" key="2">
    <citation type="submission" date="2020-11" db="EMBL/GenBank/DDBJ databases">
        <authorList>
            <person name="McCartney M.A."/>
            <person name="Auch B."/>
            <person name="Kono T."/>
            <person name="Mallez S."/>
            <person name="Becker A."/>
            <person name="Gohl D.M."/>
            <person name="Silverstein K.A.T."/>
            <person name="Koren S."/>
            <person name="Bechman K.B."/>
            <person name="Herman A."/>
            <person name="Abrahante J.E."/>
            <person name="Garbe J."/>
        </authorList>
    </citation>
    <scope>NUCLEOTIDE SEQUENCE</scope>
    <source>
        <strain evidence="1">Duluth1</strain>
        <tissue evidence="1">Whole animal</tissue>
    </source>
</reference>
<accession>A0A9D4FV22</accession>
<dbReference type="Proteomes" id="UP000828390">
    <property type="component" value="Unassembled WGS sequence"/>
</dbReference>
<evidence type="ECO:0000313" key="2">
    <source>
        <dbReference type="Proteomes" id="UP000828390"/>
    </source>
</evidence>
<dbReference type="AlphaFoldDB" id="A0A9D4FV22"/>